<dbReference type="RefSeq" id="WP_127803520.1">
    <property type="nucleotide sequence ID" value="NZ_SACY01000003.1"/>
</dbReference>
<sequence>MNSAIGELLEKKFNQFNQTSFIEHDPISIPHLFSDQANKEIMGFWTAILSWGQRKTILNKAHELIDLMDGNPHQFILGFQETDLKRFENFKHRTFQYPDTLYFLHFFQRHYQKHNSLETAFTIGFSDEEPNIEKALNNFYTYFFDDEWVLNRTKKHISRPASKSACKRICMFLRWMVRKDNMGVDFGIWNKIEPSQLICPLDVHVQRQAELLRIIPEKKPNWQLAVDLTNELKTLDPHDPVKYDFALFGLGIEYKNWGIEELGNWGIEELGN</sequence>
<keyword evidence="2" id="KW-1185">Reference proteome</keyword>
<proteinExistence type="predicted"/>
<evidence type="ECO:0000313" key="1">
    <source>
        <dbReference type="EMBL" id="RVU24629.1"/>
    </source>
</evidence>
<dbReference type="NCBIfam" id="TIGR02757">
    <property type="entry name" value="TIGR02757 family protein"/>
    <property type="match status" value="1"/>
</dbReference>
<reference evidence="1 2" key="1">
    <citation type="submission" date="2019-01" db="EMBL/GenBank/DDBJ databases">
        <authorList>
            <person name="Chen W.-M."/>
        </authorList>
    </citation>
    <scope>NUCLEOTIDE SEQUENCE [LARGE SCALE GENOMIC DNA]</scope>
    <source>
        <strain evidence="1 2">FSY-15</strain>
    </source>
</reference>
<dbReference type="OrthoDB" id="9773332at2"/>
<name>A0A437PQV7_9BACT</name>
<comment type="caution">
    <text evidence="1">The sequence shown here is derived from an EMBL/GenBank/DDBJ whole genome shotgun (WGS) entry which is preliminary data.</text>
</comment>
<dbReference type="Pfam" id="PF09674">
    <property type="entry name" value="DUF2400"/>
    <property type="match status" value="1"/>
</dbReference>
<accession>A0A437PQV7</accession>
<evidence type="ECO:0000313" key="2">
    <source>
        <dbReference type="Proteomes" id="UP000282832"/>
    </source>
</evidence>
<dbReference type="AlphaFoldDB" id="A0A437PQV7"/>
<dbReference type="InterPro" id="IPR014127">
    <property type="entry name" value="CHP02757"/>
</dbReference>
<protein>
    <submittedName>
        <fullName evidence="1">TIGR02757 family protein</fullName>
    </submittedName>
</protein>
<dbReference type="EMBL" id="SACY01000003">
    <property type="protein sequence ID" value="RVU24629.1"/>
    <property type="molecule type" value="Genomic_DNA"/>
</dbReference>
<dbReference type="Proteomes" id="UP000282832">
    <property type="component" value="Unassembled WGS sequence"/>
</dbReference>
<gene>
    <name evidence="1" type="ORF">EOJ36_06350</name>
</gene>
<organism evidence="1 2">
    <name type="scientific">Sandaracinomonas limnophila</name>
    <dbReference type="NCBI Taxonomy" id="1862386"/>
    <lineage>
        <taxon>Bacteria</taxon>
        <taxon>Pseudomonadati</taxon>
        <taxon>Bacteroidota</taxon>
        <taxon>Cytophagia</taxon>
        <taxon>Cytophagales</taxon>
        <taxon>Flectobacillaceae</taxon>
        <taxon>Sandaracinomonas</taxon>
    </lineage>
</organism>